<dbReference type="GO" id="GO:0042597">
    <property type="term" value="C:periplasmic space"/>
    <property type="evidence" value="ECO:0007669"/>
    <property type="project" value="InterPro"/>
</dbReference>
<comment type="caution">
    <text evidence="5">The sequence shown here is derived from an EMBL/GenBank/DDBJ whole genome shotgun (WGS) entry which is preliminary data.</text>
</comment>
<evidence type="ECO:0000256" key="1">
    <source>
        <dbReference type="ARBA" id="ARBA00005523"/>
    </source>
</evidence>
<accession>A0A4R3YG95</accession>
<reference evidence="6 8" key="2">
    <citation type="submission" date="2019-05" db="EMBL/GenBank/DDBJ databases">
        <title>Pasteurellaceae isolates from reptiles.</title>
        <authorList>
            <person name="Bojesen A.M."/>
            <person name="Lund E."/>
        </authorList>
    </citation>
    <scope>NUCLEOTIDE SEQUENCE [LARGE SCALE GENOMIC DNA]</scope>
    <source>
        <strain evidence="6 8">ELNT2x</strain>
    </source>
</reference>
<organism evidence="5 7">
    <name type="scientific">Testudinibacter aquarius</name>
    <dbReference type="NCBI Taxonomy" id="1524974"/>
    <lineage>
        <taxon>Bacteria</taxon>
        <taxon>Pseudomonadati</taxon>
        <taxon>Pseudomonadota</taxon>
        <taxon>Gammaproteobacteria</taxon>
        <taxon>Pasteurellales</taxon>
        <taxon>Pasteurellaceae</taxon>
        <taxon>Testudinibacter</taxon>
    </lineage>
</organism>
<evidence type="ECO:0000313" key="7">
    <source>
        <dbReference type="Proteomes" id="UP000294619"/>
    </source>
</evidence>
<protein>
    <submittedName>
        <fullName evidence="5 6">Cytochrome B562</fullName>
    </submittedName>
</protein>
<keyword evidence="8" id="KW-1185">Reference proteome</keyword>
<dbReference type="Pfam" id="PF07361">
    <property type="entry name" value="Cytochrom_B562"/>
    <property type="match status" value="1"/>
</dbReference>
<gene>
    <name evidence="5" type="ORF">EDC16_101276</name>
    <name evidence="6" type="ORF">FHQ21_02630</name>
</gene>
<dbReference type="InterPro" id="IPR010980">
    <property type="entry name" value="Cyt_c/b562"/>
</dbReference>
<name>A0A4R3YG95_9PAST</name>
<dbReference type="GO" id="GO:0022900">
    <property type="term" value="P:electron transport chain"/>
    <property type="evidence" value="ECO:0007669"/>
    <property type="project" value="InterPro"/>
</dbReference>
<comment type="cofactor">
    <cofactor evidence="3">
        <name>heme b</name>
        <dbReference type="ChEBI" id="CHEBI:60344"/>
    </cofactor>
    <text evidence="3">Binds 1 heme b (iron(II)-protoporphyrin IX) group per molecule.</text>
</comment>
<dbReference type="Proteomes" id="UP000305526">
    <property type="component" value="Unassembled WGS sequence"/>
</dbReference>
<evidence type="ECO:0000256" key="4">
    <source>
        <dbReference type="SAM" id="SignalP"/>
    </source>
</evidence>
<evidence type="ECO:0000256" key="2">
    <source>
        <dbReference type="ARBA" id="ARBA00022729"/>
    </source>
</evidence>
<keyword evidence="3" id="KW-0479">Metal-binding</keyword>
<evidence type="ECO:0000313" key="8">
    <source>
        <dbReference type="Proteomes" id="UP000305526"/>
    </source>
</evidence>
<comment type="similarity">
    <text evidence="1">Belongs to the cytochrome b562 family.</text>
</comment>
<dbReference type="SUPFAM" id="SSF47175">
    <property type="entry name" value="Cytochromes"/>
    <property type="match status" value="1"/>
</dbReference>
<dbReference type="Proteomes" id="UP000294619">
    <property type="component" value="Unassembled WGS sequence"/>
</dbReference>
<evidence type="ECO:0000313" key="5">
    <source>
        <dbReference type="EMBL" id="TCV89964.1"/>
    </source>
</evidence>
<keyword evidence="2 4" id="KW-0732">Signal</keyword>
<feature type="signal peptide" evidence="4">
    <location>
        <begin position="1"/>
        <end position="28"/>
    </location>
</feature>
<reference evidence="5 7" key="1">
    <citation type="submission" date="2019-03" db="EMBL/GenBank/DDBJ databases">
        <title>Genomic Encyclopedia of Type Strains, Phase IV (KMG-IV): sequencing the most valuable type-strain genomes for metagenomic binning, comparative biology and taxonomic classification.</title>
        <authorList>
            <person name="Goeker M."/>
        </authorList>
    </citation>
    <scope>NUCLEOTIDE SEQUENCE [LARGE SCALE GENOMIC DNA]</scope>
    <source>
        <strain evidence="5 7">DSM 28140</strain>
    </source>
</reference>
<feature type="binding site" description="axial binding residue" evidence="3">
    <location>
        <position position="130"/>
    </location>
    <ligand>
        <name>heme b</name>
        <dbReference type="ChEBI" id="CHEBI:60344"/>
    </ligand>
    <ligandPart>
        <name>Fe</name>
        <dbReference type="ChEBI" id="CHEBI:18248"/>
    </ligandPart>
</feature>
<keyword evidence="3" id="KW-0408">Iron</keyword>
<dbReference type="GO" id="GO:0009055">
    <property type="term" value="F:electron transfer activity"/>
    <property type="evidence" value="ECO:0007669"/>
    <property type="project" value="InterPro"/>
</dbReference>
<proteinExistence type="inferred from homology"/>
<evidence type="ECO:0000256" key="3">
    <source>
        <dbReference type="PIRSR" id="PIRSR000029-1"/>
    </source>
</evidence>
<keyword evidence="3" id="KW-0349">Heme</keyword>
<sequence length="134" mass="14593">MTLSKKWQAVVGSAVLALATMTSVSAVANLQGDMQTMGKSVSAALKTDSSQEFIQSLQTFSQTVENAKQQALPYSLHDKAPDSAEVNDYKQGLQTLINQADTAIKTAESGDLAQAKQQAEKLLEIRNEYHKKYK</sequence>
<feature type="chain" id="PRO_5020331938" evidence="4">
    <location>
        <begin position="29"/>
        <end position="134"/>
    </location>
</feature>
<dbReference type="GO" id="GO:0005506">
    <property type="term" value="F:iron ion binding"/>
    <property type="evidence" value="ECO:0007669"/>
    <property type="project" value="InterPro"/>
</dbReference>
<dbReference type="PIRSF" id="PIRSF000029">
    <property type="entry name" value="Cytochrome_b562"/>
    <property type="match status" value="1"/>
</dbReference>
<dbReference type="GO" id="GO:0020037">
    <property type="term" value="F:heme binding"/>
    <property type="evidence" value="ECO:0007669"/>
    <property type="project" value="InterPro"/>
</dbReference>
<dbReference type="EMBL" id="SMCP01000001">
    <property type="protein sequence ID" value="TCV89964.1"/>
    <property type="molecule type" value="Genomic_DNA"/>
</dbReference>
<evidence type="ECO:0000313" key="6">
    <source>
        <dbReference type="EMBL" id="TNG92995.1"/>
    </source>
</evidence>
<dbReference type="AlphaFoldDB" id="A0A4R3YG95"/>
<dbReference type="Gene3D" id="1.20.120.10">
    <property type="entry name" value="Cytochrome c/b562"/>
    <property type="match status" value="1"/>
</dbReference>
<dbReference type="RefSeq" id="WP_132964629.1">
    <property type="nucleotide sequence ID" value="NZ_LEKL01000042.1"/>
</dbReference>
<feature type="binding site" description="axial binding residue" evidence="3">
    <location>
        <position position="34"/>
    </location>
    <ligand>
        <name>heme b</name>
        <dbReference type="ChEBI" id="CHEBI:60344"/>
    </ligand>
    <ligandPart>
        <name>Fe</name>
        <dbReference type="ChEBI" id="CHEBI:18248"/>
    </ligandPart>
</feature>
<dbReference type="InterPro" id="IPR009155">
    <property type="entry name" value="Cyt_b562"/>
</dbReference>
<dbReference type="EMBL" id="VDGV01000015">
    <property type="protein sequence ID" value="TNG92995.1"/>
    <property type="molecule type" value="Genomic_DNA"/>
</dbReference>